<protein>
    <submittedName>
        <fullName evidence="2">Phosphotransferase enzyme family protein</fullName>
    </submittedName>
</protein>
<gene>
    <name evidence="2" type="ORF">SAMN05216571_103376</name>
</gene>
<dbReference type="EMBL" id="FNCI01000003">
    <property type="protein sequence ID" value="SDG00456.1"/>
    <property type="molecule type" value="Genomic_DNA"/>
</dbReference>
<evidence type="ECO:0000313" key="3">
    <source>
        <dbReference type="Proteomes" id="UP000198641"/>
    </source>
</evidence>
<dbReference type="Pfam" id="PF01636">
    <property type="entry name" value="APH"/>
    <property type="match status" value="1"/>
</dbReference>
<evidence type="ECO:0000313" key="2">
    <source>
        <dbReference type="EMBL" id="SDG00456.1"/>
    </source>
</evidence>
<dbReference type="GO" id="GO:0016740">
    <property type="term" value="F:transferase activity"/>
    <property type="evidence" value="ECO:0007669"/>
    <property type="project" value="UniProtKB-KW"/>
</dbReference>
<organism evidence="2 3">
    <name type="scientific">Onishia taeanensis</name>
    <dbReference type="NCBI Taxonomy" id="284577"/>
    <lineage>
        <taxon>Bacteria</taxon>
        <taxon>Pseudomonadati</taxon>
        <taxon>Pseudomonadota</taxon>
        <taxon>Gammaproteobacteria</taxon>
        <taxon>Oceanospirillales</taxon>
        <taxon>Halomonadaceae</taxon>
        <taxon>Onishia</taxon>
    </lineage>
</organism>
<dbReference type="InterPro" id="IPR011009">
    <property type="entry name" value="Kinase-like_dom_sf"/>
</dbReference>
<reference evidence="2 3" key="1">
    <citation type="submission" date="2016-10" db="EMBL/GenBank/DDBJ databases">
        <authorList>
            <person name="de Groot N.N."/>
        </authorList>
    </citation>
    <scope>NUCLEOTIDE SEQUENCE [LARGE SCALE GENOMIC DNA]</scope>
    <source>
        <strain evidence="2 3">BH539</strain>
    </source>
</reference>
<dbReference type="STRING" id="284577.SAMN05216571_103376"/>
<accession>A0A1G7QPJ1</accession>
<proteinExistence type="predicted"/>
<dbReference type="Gene3D" id="1.20.58.220">
    <property type="entry name" value="Phosphate transport system protein phou homolog 2, domain 2"/>
    <property type="match status" value="1"/>
</dbReference>
<dbReference type="SUPFAM" id="SSF56112">
    <property type="entry name" value="Protein kinase-like (PK-like)"/>
    <property type="match status" value="1"/>
</dbReference>
<dbReference type="InterPro" id="IPR038078">
    <property type="entry name" value="PhoU-like_sf"/>
</dbReference>
<dbReference type="SUPFAM" id="SSF109755">
    <property type="entry name" value="PhoU-like"/>
    <property type="match status" value="1"/>
</dbReference>
<dbReference type="InterPro" id="IPR002575">
    <property type="entry name" value="Aminoglycoside_PTrfase"/>
</dbReference>
<keyword evidence="3" id="KW-1185">Reference proteome</keyword>
<dbReference type="RefSeq" id="WP_092524309.1">
    <property type="nucleotide sequence ID" value="NZ_FNCI01000003.1"/>
</dbReference>
<dbReference type="Proteomes" id="UP000198641">
    <property type="component" value="Unassembled WGS sequence"/>
</dbReference>
<keyword evidence="2" id="KW-0808">Transferase</keyword>
<dbReference type="OrthoDB" id="3806873at2"/>
<name>A0A1G7QPJ1_9GAMM</name>
<evidence type="ECO:0000259" key="1">
    <source>
        <dbReference type="Pfam" id="PF01636"/>
    </source>
</evidence>
<sequence>MTTRPPKSIEDNLRFLCVEVDSQLASFEQFLETPTTAIAHRLLDRRGYAYNLKMRIHNDCMRRLSAKKHRRSSLPQMLRSIELIATDLERLTELTRDCVRHLQEVDDLAGLEPQALRAMVESIRSGIQLVEPAVAENDTPLALRLGQLQNGLEKAYRLRLASYVAALKKKDNTEALTRGLFVAHAIRQMAATLLHISEVIISANLGQPVNFERYHSLQSLVDDIDNREEALSIEPLAETRSGSAISGIRSPNARENGYVAIFKDGVKRKVKEERQGVESWHEIYPGLAPKILSYQKRGQSAALLIEHLPGFTFEHLLLNESTELVDEAVKYLTRTLRSVWQETFTPEGVAARHMQQLQKRLDDVYKIHPEFHRGDLRLCGVDLPAFDTLVEQAKEREASLVAPFAVYIHGDFNVDNIIYDPLEKRINFIDLHRSSYMDYVQDVSVFMVSNYRLQIRDAPLRERIMRVAMEIYRVARRHANQQQDTTFELRLALGLARSFATSTRFILDKSLARSMFLRARFLIELVLAADIDKADKFRIPLKEIFVD</sequence>
<dbReference type="AlphaFoldDB" id="A0A1G7QPJ1"/>
<dbReference type="Gene3D" id="3.90.1200.10">
    <property type="match status" value="1"/>
</dbReference>
<feature type="domain" description="Aminoglycoside phosphotransferase" evidence="1">
    <location>
        <begin position="288"/>
        <end position="461"/>
    </location>
</feature>